<accession>A0ABP0G9Q9</accession>
<proteinExistence type="predicted"/>
<gene>
    <name evidence="1" type="ORF">CVLEPA_LOCUS20352</name>
</gene>
<dbReference type="Proteomes" id="UP001642483">
    <property type="component" value="Unassembled WGS sequence"/>
</dbReference>
<dbReference type="EMBL" id="CAWYQH010000108">
    <property type="protein sequence ID" value="CAK8688330.1"/>
    <property type="molecule type" value="Genomic_DNA"/>
</dbReference>
<comment type="caution">
    <text evidence="1">The sequence shown here is derived from an EMBL/GenBank/DDBJ whole genome shotgun (WGS) entry which is preliminary data.</text>
</comment>
<evidence type="ECO:0000313" key="1">
    <source>
        <dbReference type="EMBL" id="CAK8688330.1"/>
    </source>
</evidence>
<organism evidence="1 2">
    <name type="scientific">Clavelina lepadiformis</name>
    <name type="common">Light-bulb sea squirt</name>
    <name type="synonym">Ascidia lepadiformis</name>
    <dbReference type="NCBI Taxonomy" id="159417"/>
    <lineage>
        <taxon>Eukaryota</taxon>
        <taxon>Metazoa</taxon>
        <taxon>Chordata</taxon>
        <taxon>Tunicata</taxon>
        <taxon>Ascidiacea</taxon>
        <taxon>Aplousobranchia</taxon>
        <taxon>Clavelinidae</taxon>
        <taxon>Clavelina</taxon>
    </lineage>
</organism>
<keyword evidence="2" id="KW-1185">Reference proteome</keyword>
<dbReference type="PANTHER" id="PTHR46238">
    <property type="entry name" value="REVERSE TRANSCRIPTASE DOMAIN-CONTAINING PROTEIN"/>
    <property type="match status" value="1"/>
</dbReference>
<name>A0ABP0G9Q9_CLALP</name>
<sequence length="115" mass="13944">MMRMIRMMCGKTLRDGITNDVIRRWTCVEDIEEHLRGHRLRWLGHVERMNEESLIRRVQHKMIEGKVKRGRPKKTWEETVKDDMKMKGLKIEDAIDRGKWRRRCRQLVDPEFVSG</sequence>
<evidence type="ECO:0008006" key="3">
    <source>
        <dbReference type="Google" id="ProtNLM"/>
    </source>
</evidence>
<protein>
    <recommendedName>
        <fullName evidence="3">Endonuclease-reverse transcriptase</fullName>
    </recommendedName>
</protein>
<evidence type="ECO:0000313" key="2">
    <source>
        <dbReference type="Proteomes" id="UP001642483"/>
    </source>
</evidence>
<reference evidence="1 2" key="1">
    <citation type="submission" date="2024-02" db="EMBL/GenBank/DDBJ databases">
        <authorList>
            <person name="Daric V."/>
            <person name="Darras S."/>
        </authorList>
    </citation>
    <scope>NUCLEOTIDE SEQUENCE [LARGE SCALE GENOMIC DNA]</scope>
</reference>
<dbReference type="PANTHER" id="PTHR46238:SF11">
    <property type="entry name" value="AGAMOUS-LIKE MADS-BOX PROTEIN AGL16"/>
    <property type="match status" value="1"/>
</dbReference>